<organism evidence="1 2">
    <name type="scientific">Tenacibaculum jejuense</name>
    <dbReference type="NCBI Taxonomy" id="584609"/>
    <lineage>
        <taxon>Bacteria</taxon>
        <taxon>Pseudomonadati</taxon>
        <taxon>Bacteroidota</taxon>
        <taxon>Flavobacteriia</taxon>
        <taxon>Flavobacteriales</taxon>
        <taxon>Flavobacteriaceae</taxon>
        <taxon>Tenacibaculum</taxon>
    </lineage>
</organism>
<dbReference type="Pfam" id="PF05068">
    <property type="entry name" value="MtlR"/>
    <property type="match status" value="1"/>
</dbReference>
<dbReference type="SUPFAM" id="SSF158668">
    <property type="entry name" value="MtlR-like"/>
    <property type="match status" value="1"/>
</dbReference>
<dbReference type="GO" id="GO:0045892">
    <property type="term" value="P:negative regulation of DNA-templated transcription"/>
    <property type="evidence" value="ECO:0007669"/>
    <property type="project" value="TreeGrafter"/>
</dbReference>
<dbReference type="PANTHER" id="PTHR37941:SF1">
    <property type="entry name" value="FUMARASE E-RELATED"/>
    <property type="match status" value="1"/>
</dbReference>
<dbReference type="InterPro" id="IPR007761">
    <property type="entry name" value="MtlR-like"/>
</dbReference>
<protein>
    <recommendedName>
        <fullName evidence="3">Mannitol repressor</fullName>
    </recommendedName>
</protein>
<dbReference type="EMBL" id="LT899436">
    <property type="protein sequence ID" value="SNR14741.1"/>
    <property type="molecule type" value="Genomic_DNA"/>
</dbReference>
<name>A0A238U6A1_9FLAO</name>
<dbReference type="PANTHER" id="PTHR37941">
    <property type="entry name" value="FUMARASE E-RELATED"/>
    <property type="match status" value="1"/>
</dbReference>
<evidence type="ECO:0000313" key="1">
    <source>
        <dbReference type="EMBL" id="SNR14741.1"/>
    </source>
</evidence>
<dbReference type="Proteomes" id="UP000215214">
    <property type="component" value="Chromosome TJEJU"/>
</dbReference>
<evidence type="ECO:0000313" key="2">
    <source>
        <dbReference type="Proteomes" id="UP000215214"/>
    </source>
</evidence>
<proteinExistence type="predicted"/>
<reference evidence="1 2" key="1">
    <citation type="submission" date="2017-07" db="EMBL/GenBank/DDBJ databases">
        <authorList>
            <person name="Sun Z.S."/>
            <person name="Albrecht U."/>
            <person name="Echele G."/>
            <person name="Lee C.C."/>
        </authorList>
    </citation>
    <scope>NUCLEOTIDE SEQUENCE [LARGE SCALE GENOMIC DNA]</scope>
    <source>
        <strain evidence="2">type strain: KCTC 22618</strain>
    </source>
</reference>
<sequence>MMNVLKNILENNLEEFINDLIPNEIPETLRESIIDYIKIRKELSNESDRGVALLSISIIEKLLEDLLKKRLLNEKKIIKDLFDGFGPLSSLSGKTKIAYSIGLIDKTIYDELNLVRSIRNKFAHSPEIIKFSDEEIVQKCNNLKLVIKYKELNSREKFINSTSRLNTLITIEIEKIQKIEPKEFDHESLIKSHLKTLKKLGID</sequence>
<dbReference type="AlphaFoldDB" id="A0A238U6A1"/>
<accession>A0A238U6A1</accession>
<gene>
    <name evidence="1" type="ORF">TJEJU_0980</name>
</gene>
<dbReference type="Gene3D" id="1.20.120.330">
    <property type="entry name" value="Nucleotidyltransferases domain 2"/>
    <property type="match status" value="1"/>
</dbReference>
<dbReference type="InterPro" id="IPR038026">
    <property type="entry name" value="MtlR-like_sf"/>
</dbReference>
<evidence type="ECO:0008006" key="3">
    <source>
        <dbReference type="Google" id="ProtNLM"/>
    </source>
</evidence>
<dbReference type="KEGG" id="tje:TJEJU_0980"/>
<keyword evidence="2" id="KW-1185">Reference proteome</keyword>